<dbReference type="PROSITE" id="PS51318">
    <property type="entry name" value="TAT"/>
    <property type="match status" value="1"/>
</dbReference>
<evidence type="ECO:0000256" key="11">
    <source>
        <dbReference type="SAM" id="SignalP"/>
    </source>
</evidence>
<evidence type="ECO:0000313" key="13">
    <source>
        <dbReference type="EMBL" id="KUO15164.1"/>
    </source>
</evidence>
<comment type="caution">
    <text evidence="13">The sequence shown here is derived from an EMBL/GenBank/DDBJ whole genome shotgun (WGS) entry which is preliminary data.</text>
</comment>
<protein>
    <recommendedName>
        <fullName evidence="3">non-reducing end alpha-L-arabinofuranosidase</fullName>
        <ecNumber evidence="3">3.2.1.55</ecNumber>
    </recommendedName>
</protein>
<dbReference type="EC" id="3.2.1.55" evidence="3"/>
<comment type="subcellular location">
    <subcellularLocation>
        <location evidence="2">Secreted</location>
    </subcellularLocation>
</comment>
<dbReference type="Pfam" id="PF00652">
    <property type="entry name" value="Ricin_B_lectin"/>
    <property type="match status" value="1"/>
</dbReference>
<dbReference type="Gene3D" id="2.80.10.50">
    <property type="match status" value="1"/>
</dbReference>
<dbReference type="RefSeq" id="WP_067033865.1">
    <property type="nucleotide sequence ID" value="NZ_KQ949121.1"/>
</dbReference>
<evidence type="ECO:0000256" key="1">
    <source>
        <dbReference type="ARBA" id="ARBA00001462"/>
    </source>
</evidence>
<sequence>MHRRRLSRRHLPVVLAALVASAATLVANPAQAATSGELRGVGSGRCLDVPGASQTDGTNVHIWDCHGGTNQQWTLTDDNQLTVYGNKCLDVPGHATTAGTRPVIWACNGGTNQQWRVNSDGTVVAVESGLCLDVSGGATANGTAVQLWNCTGGNNQKWTGLSETSPTCSLPSTYRWTSTGPLAQPSNGWVALKDFTTTTYNGQRLVYATTSDGSSWGAMTFRPFTNWSDMATATQTGISGSAVAPKLFYFAPKNIWVLVSNGWGTAWTFTYRTSSDPTDPNSWSAPQPLFTGSLPEGGPIDPTMIADDQNMYLFFADDNGGIYRSTMALGNFPGSFGSSYTTVMKDTKERLFEAPEVYKVQGQNQYLMIVEAIGANGRYFRSFTASGLNGTWTEQAGSESSPFAGKANSNQTWTNDISHGDLVRNNPDQTMTIDPCNLQFLYQGRSPSSDGMDYLKLPYRPGVLTLQR</sequence>
<dbReference type="InterPro" id="IPR023296">
    <property type="entry name" value="Glyco_hydro_beta-prop_sf"/>
</dbReference>
<keyword evidence="7" id="KW-0378">Hydrolase</keyword>
<evidence type="ECO:0000256" key="2">
    <source>
        <dbReference type="ARBA" id="ARBA00004613"/>
    </source>
</evidence>
<organism evidence="13 14">
    <name type="scientific">Streptomyces dysideae</name>
    <dbReference type="NCBI Taxonomy" id="909626"/>
    <lineage>
        <taxon>Bacteria</taxon>
        <taxon>Bacillati</taxon>
        <taxon>Actinomycetota</taxon>
        <taxon>Actinomycetes</taxon>
        <taxon>Kitasatosporales</taxon>
        <taxon>Streptomycetaceae</taxon>
        <taxon>Streptomyces</taxon>
    </lineage>
</organism>
<dbReference type="InterPro" id="IPR006311">
    <property type="entry name" value="TAT_signal"/>
</dbReference>
<keyword evidence="5" id="KW-0858">Xylan degradation</keyword>
<dbReference type="GO" id="GO:0005576">
    <property type="term" value="C:extracellular region"/>
    <property type="evidence" value="ECO:0007669"/>
    <property type="project" value="UniProtKB-SubCell"/>
</dbReference>
<dbReference type="InterPro" id="IPR005193">
    <property type="entry name" value="GH62_arabinosidase"/>
</dbReference>
<dbReference type="Pfam" id="PF03664">
    <property type="entry name" value="Glyco_hydro_62"/>
    <property type="match status" value="1"/>
</dbReference>
<evidence type="ECO:0000259" key="12">
    <source>
        <dbReference type="SMART" id="SM00458"/>
    </source>
</evidence>
<feature type="domain" description="Ricin B lectin" evidence="12">
    <location>
        <begin position="35"/>
        <end position="161"/>
    </location>
</feature>
<dbReference type="EMBL" id="LMXB01000120">
    <property type="protein sequence ID" value="KUO15164.1"/>
    <property type="molecule type" value="Genomic_DNA"/>
</dbReference>
<dbReference type="PANTHER" id="PTHR40631:SF1">
    <property type="entry name" value="ALPHA-L-ARABINOFURANOSIDASE AXHA-2-RELATED"/>
    <property type="match status" value="1"/>
</dbReference>
<evidence type="ECO:0000256" key="5">
    <source>
        <dbReference type="ARBA" id="ARBA00022651"/>
    </source>
</evidence>
<name>A0A101UQU3_9ACTN</name>
<dbReference type="CDD" id="cd08987">
    <property type="entry name" value="GH62"/>
    <property type="match status" value="1"/>
</dbReference>
<feature type="chain" id="PRO_5007108308" description="non-reducing end alpha-L-arabinofuranosidase" evidence="11">
    <location>
        <begin position="33"/>
        <end position="468"/>
    </location>
</feature>
<dbReference type="PROSITE" id="PS50231">
    <property type="entry name" value="RICIN_B_LECTIN"/>
    <property type="match status" value="1"/>
</dbReference>
<dbReference type="InterPro" id="IPR000772">
    <property type="entry name" value="Ricin_B_lectin"/>
</dbReference>
<keyword evidence="9" id="KW-0326">Glycosidase</keyword>
<dbReference type="InterPro" id="IPR035992">
    <property type="entry name" value="Ricin_B-like_lectins"/>
</dbReference>
<evidence type="ECO:0000256" key="8">
    <source>
        <dbReference type="ARBA" id="ARBA00023277"/>
    </source>
</evidence>
<dbReference type="SMART" id="SM00458">
    <property type="entry name" value="RICIN"/>
    <property type="match status" value="1"/>
</dbReference>
<gene>
    <name evidence="13" type="ORF">AQJ91_42905</name>
</gene>
<comment type="catalytic activity">
    <reaction evidence="1">
        <text>Hydrolysis of terminal non-reducing alpha-L-arabinofuranoside residues in alpha-L-arabinosides.</text>
        <dbReference type="EC" id="3.2.1.55"/>
    </reaction>
</comment>
<dbReference type="GO" id="GO:0045493">
    <property type="term" value="P:xylan catabolic process"/>
    <property type="evidence" value="ECO:0007669"/>
    <property type="project" value="UniProtKB-KW"/>
</dbReference>
<keyword evidence="8" id="KW-0119">Carbohydrate metabolism</keyword>
<keyword evidence="10" id="KW-0624">Polysaccharide degradation</keyword>
<keyword evidence="6 11" id="KW-0732">Signal</keyword>
<keyword evidence="4" id="KW-0964">Secreted</keyword>
<evidence type="ECO:0000256" key="9">
    <source>
        <dbReference type="ARBA" id="ARBA00023295"/>
    </source>
</evidence>
<evidence type="ECO:0000256" key="4">
    <source>
        <dbReference type="ARBA" id="ARBA00022525"/>
    </source>
</evidence>
<feature type="signal peptide" evidence="11">
    <location>
        <begin position="1"/>
        <end position="32"/>
    </location>
</feature>
<evidence type="ECO:0000256" key="7">
    <source>
        <dbReference type="ARBA" id="ARBA00022801"/>
    </source>
</evidence>
<evidence type="ECO:0000256" key="10">
    <source>
        <dbReference type="ARBA" id="ARBA00023326"/>
    </source>
</evidence>
<dbReference type="AlphaFoldDB" id="A0A101UQU3"/>
<dbReference type="SUPFAM" id="SSF75005">
    <property type="entry name" value="Arabinanase/levansucrase/invertase"/>
    <property type="match status" value="1"/>
</dbReference>
<evidence type="ECO:0000313" key="14">
    <source>
        <dbReference type="Proteomes" id="UP000053260"/>
    </source>
</evidence>
<dbReference type="SUPFAM" id="SSF50370">
    <property type="entry name" value="Ricin B-like lectins"/>
    <property type="match status" value="1"/>
</dbReference>
<dbReference type="STRING" id="909626.AQJ91_42905"/>
<dbReference type="CDD" id="cd23418">
    <property type="entry name" value="beta-trefoil_Ricin_XLN-like"/>
    <property type="match status" value="1"/>
</dbReference>
<reference evidence="13 14" key="1">
    <citation type="submission" date="2015-10" db="EMBL/GenBank/DDBJ databases">
        <title>Draft genome sequence of Streptomyces sp. RV15, isolated from a marine sponge.</title>
        <authorList>
            <person name="Ruckert C."/>
            <person name="Abdelmohsen U.R."/>
            <person name="Winkler A."/>
            <person name="Hentschel U."/>
            <person name="Kalinowski J."/>
            <person name="Kampfer P."/>
            <person name="Glaeser S."/>
        </authorList>
    </citation>
    <scope>NUCLEOTIDE SEQUENCE [LARGE SCALE GENOMIC DNA]</scope>
    <source>
        <strain evidence="13 14">RV15</strain>
    </source>
</reference>
<dbReference type="GO" id="GO:0046373">
    <property type="term" value="P:L-arabinose metabolic process"/>
    <property type="evidence" value="ECO:0007669"/>
    <property type="project" value="InterPro"/>
</dbReference>
<keyword evidence="14" id="KW-1185">Reference proteome</keyword>
<accession>A0A101UQU3</accession>
<evidence type="ECO:0000256" key="3">
    <source>
        <dbReference type="ARBA" id="ARBA00012670"/>
    </source>
</evidence>
<proteinExistence type="predicted"/>
<dbReference type="GO" id="GO:0046556">
    <property type="term" value="F:alpha-L-arabinofuranosidase activity"/>
    <property type="evidence" value="ECO:0007669"/>
    <property type="project" value="UniProtKB-EC"/>
</dbReference>
<dbReference type="PANTHER" id="PTHR40631">
    <property type="entry name" value="ALPHA-L-ARABINOFURANOSIDASE AXHA-2-RELATED"/>
    <property type="match status" value="1"/>
</dbReference>
<dbReference type="Proteomes" id="UP000053260">
    <property type="component" value="Unassembled WGS sequence"/>
</dbReference>
<dbReference type="Gene3D" id="2.115.10.20">
    <property type="entry name" value="Glycosyl hydrolase domain, family 43"/>
    <property type="match status" value="1"/>
</dbReference>
<evidence type="ECO:0000256" key="6">
    <source>
        <dbReference type="ARBA" id="ARBA00022729"/>
    </source>
</evidence>
<dbReference type="OrthoDB" id="3317993at2"/>